<keyword evidence="6 8" id="KW-0378">Hydrolase</keyword>
<dbReference type="InterPro" id="IPR010264">
    <property type="entry name" value="Self-incomp_S1"/>
</dbReference>
<evidence type="ECO:0000256" key="8">
    <source>
        <dbReference type="RuleBase" id="RU000489"/>
    </source>
</evidence>
<sequence length="579" mass="65507">MVYEQMCELSDFECETYCLWKYYGDEDGASFGFASLNLLPIFGWDGWPLIDEQFGEPQKAGCKPGTYASVLVSNRRTCDKNVWIRCWSGDDKKKEWKILEKEGFGFQFKPVHNTLFVCEWVLDSTRQKIGFDVYGGKSDKTGKKNFYYAVKNDGVYFGTEKGKEDELKEKWDSPCEGNEDEEENNNNNDDTDVNSAEPTGESSVPAAACGKRIVGYYTGWSKREVDEEQLKKLTHVVFAFVAMRGDGSIAFDKKARKVNAGVHILFALGGWDNSQYFSTVAADSSRRTTFINNIIQFLKDEKIDGVDLDWEYPVTGGATEGVAADKENFVALLKELRGALDNLQKETNRKQPYLISYASAAGDWTMRPAYDLESIIKYVDFINIMTYDYYGAWGSKWGKYTGPPAPLFYGSPKGFSGKLNADFTTKYYSCNTKKPSKINMGVPFYGRFWKNVGAAIGDDEMWRVADEVGGKYEGGYVAWRDIGQSWNMGAAKIHEKVKSPYIWNSGSREYLGFENEESLKNIGGLMIWAIDQDDDANTLLNLVSSADLWNPGTLTEKTLTERTLTERTMTERTLADREF</sequence>
<protein>
    <submittedName>
        <fullName evidence="13">GH18 domain-containing protein</fullName>
    </submittedName>
</protein>
<evidence type="ECO:0000256" key="10">
    <source>
        <dbReference type="SAM" id="MobiDB-lite"/>
    </source>
</evidence>
<feature type="domain" description="GH18" evidence="11">
    <location>
        <begin position="211"/>
        <end position="550"/>
    </location>
</feature>
<dbReference type="InterPro" id="IPR001223">
    <property type="entry name" value="Glyco_hydro18_cat"/>
</dbReference>
<comment type="subcellular location">
    <subcellularLocation>
        <location evidence="1">Secreted</location>
    </subcellularLocation>
</comment>
<dbReference type="WBParaSite" id="PSU_v2.g7593.t1">
    <property type="protein sequence ID" value="PSU_v2.g7593.t1"/>
    <property type="gene ID" value="PSU_v2.g7593"/>
</dbReference>
<comment type="similarity">
    <text evidence="2">Belongs to the plant self-incompatibility (S1) protein family.</text>
</comment>
<evidence type="ECO:0000256" key="1">
    <source>
        <dbReference type="ARBA" id="ARBA00004613"/>
    </source>
</evidence>
<name>A0A914ZBG4_9BILA</name>
<dbReference type="GO" id="GO:0004568">
    <property type="term" value="F:chitinase activity"/>
    <property type="evidence" value="ECO:0007669"/>
    <property type="project" value="UniProtKB-ARBA"/>
</dbReference>
<organism evidence="12 13">
    <name type="scientific">Panagrolaimus superbus</name>
    <dbReference type="NCBI Taxonomy" id="310955"/>
    <lineage>
        <taxon>Eukaryota</taxon>
        <taxon>Metazoa</taxon>
        <taxon>Ecdysozoa</taxon>
        <taxon>Nematoda</taxon>
        <taxon>Chromadorea</taxon>
        <taxon>Rhabditida</taxon>
        <taxon>Tylenchina</taxon>
        <taxon>Panagrolaimomorpha</taxon>
        <taxon>Panagrolaimoidea</taxon>
        <taxon>Panagrolaimidae</taxon>
        <taxon>Panagrolaimus</taxon>
    </lineage>
</organism>
<evidence type="ECO:0000256" key="4">
    <source>
        <dbReference type="ARBA" id="ARBA00022525"/>
    </source>
</evidence>
<dbReference type="Gene3D" id="3.10.50.10">
    <property type="match status" value="1"/>
</dbReference>
<dbReference type="InterPro" id="IPR017853">
    <property type="entry name" value="GH"/>
</dbReference>
<proteinExistence type="inferred from homology"/>
<dbReference type="Gene3D" id="3.20.20.80">
    <property type="entry name" value="Glycosidases"/>
    <property type="match status" value="1"/>
</dbReference>
<dbReference type="GO" id="GO:0060320">
    <property type="term" value="P:rejection of self pollen"/>
    <property type="evidence" value="ECO:0007669"/>
    <property type="project" value="UniProtKB-KW"/>
</dbReference>
<dbReference type="GO" id="GO:0008061">
    <property type="term" value="F:chitin binding"/>
    <property type="evidence" value="ECO:0007669"/>
    <property type="project" value="InterPro"/>
</dbReference>
<dbReference type="GO" id="GO:0005576">
    <property type="term" value="C:extracellular region"/>
    <property type="evidence" value="ECO:0007669"/>
    <property type="project" value="UniProtKB-SubCell"/>
</dbReference>
<dbReference type="SMART" id="SM00636">
    <property type="entry name" value="Glyco_18"/>
    <property type="match status" value="1"/>
</dbReference>
<dbReference type="AlphaFoldDB" id="A0A914ZBG4"/>
<dbReference type="GO" id="GO:0005975">
    <property type="term" value="P:carbohydrate metabolic process"/>
    <property type="evidence" value="ECO:0007669"/>
    <property type="project" value="InterPro"/>
</dbReference>
<keyword evidence="12" id="KW-1185">Reference proteome</keyword>
<evidence type="ECO:0000256" key="6">
    <source>
        <dbReference type="ARBA" id="ARBA00022801"/>
    </source>
</evidence>
<evidence type="ECO:0000256" key="7">
    <source>
        <dbReference type="ARBA" id="ARBA00023295"/>
    </source>
</evidence>
<evidence type="ECO:0000313" key="13">
    <source>
        <dbReference type="WBParaSite" id="PSU_v2.g7593.t1"/>
    </source>
</evidence>
<dbReference type="PROSITE" id="PS51910">
    <property type="entry name" value="GH18_2"/>
    <property type="match status" value="1"/>
</dbReference>
<evidence type="ECO:0000256" key="3">
    <source>
        <dbReference type="ARBA" id="ARBA00022471"/>
    </source>
</evidence>
<reference evidence="13" key="1">
    <citation type="submission" date="2022-11" db="UniProtKB">
        <authorList>
            <consortium name="WormBaseParasite"/>
        </authorList>
    </citation>
    <scope>IDENTIFICATION</scope>
</reference>
<dbReference type="Pfam" id="PF05938">
    <property type="entry name" value="Self-incomp_S1"/>
    <property type="match status" value="1"/>
</dbReference>
<comment type="similarity">
    <text evidence="9">Belongs to the glycosyl hydrolase 18 family.</text>
</comment>
<evidence type="ECO:0000259" key="11">
    <source>
        <dbReference type="PROSITE" id="PS51910"/>
    </source>
</evidence>
<keyword evidence="5" id="KW-0732">Signal</keyword>
<keyword evidence="7 8" id="KW-0326">Glycosidase</keyword>
<dbReference type="InterPro" id="IPR001579">
    <property type="entry name" value="Glyco_hydro_18_chit_AS"/>
</dbReference>
<feature type="compositionally biased region" description="Acidic residues" evidence="10">
    <location>
        <begin position="177"/>
        <end position="192"/>
    </location>
</feature>
<dbReference type="SUPFAM" id="SSF54556">
    <property type="entry name" value="Chitinase insertion domain"/>
    <property type="match status" value="1"/>
</dbReference>
<dbReference type="InterPro" id="IPR029070">
    <property type="entry name" value="Chitinase_insertion_sf"/>
</dbReference>
<evidence type="ECO:0000256" key="9">
    <source>
        <dbReference type="RuleBase" id="RU004453"/>
    </source>
</evidence>
<dbReference type="SUPFAM" id="SSF51445">
    <property type="entry name" value="(Trans)glycosidases"/>
    <property type="match status" value="1"/>
</dbReference>
<dbReference type="GO" id="GO:0006032">
    <property type="term" value="P:chitin catabolic process"/>
    <property type="evidence" value="ECO:0007669"/>
    <property type="project" value="UniProtKB-ARBA"/>
</dbReference>
<accession>A0A914ZBG4</accession>
<dbReference type="Proteomes" id="UP000887577">
    <property type="component" value="Unplaced"/>
</dbReference>
<dbReference type="Pfam" id="PF00704">
    <property type="entry name" value="Glyco_hydro_18"/>
    <property type="match status" value="1"/>
</dbReference>
<dbReference type="InterPro" id="IPR011583">
    <property type="entry name" value="Chitinase_II/V-like_cat"/>
</dbReference>
<keyword evidence="4" id="KW-0964">Secreted</keyword>
<evidence type="ECO:0000313" key="12">
    <source>
        <dbReference type="Proteomes" id="UP000887577"/>
    </source>
</evidence>
<evidence type="ECO:0000256" key="5">
    <source>
        <dbReference type="ARBA" id="ARBA00022729"/>
    </source>
</evidence>
<feature type="region of interest" description="Disordered" evidence="10">
    <location>
        <begin position="167"/>
        <end position="204"/>
    </location>
</feature>
<dbReference type="PANTHER" id="PTHR46073">
    <property type="entry name" value="CHITINASE"/>
    <property type="match status" value="1"/>
</dbReference>
<keyword evidence="3" id="KW-0713">Self-incompatibility</keyword>
<dbReference type="PANTHER" id="PTHR46073:SF1">
    <property type="entry name" value="GH18 DOMAIN-CONTAINING PROTEIN-RELATED"/>
    <property type="match status" value="1"/>
</dbReference>
<dbReference type="PROSITE" id="PS01095">
    <property type="entry name" value="GH18_1"/>
    <property type="match status" value="1"/>
</dbReference>
<evidence type="ECO:0000256" key="2">
    <source>
        <dbReference type="ARBA" id="ARBA00005581"/>
    </source>
</evidence>